<dbReference type="InterPro" id="IPR018194">
    <property type="entry name" value="Ni-dep_hyd_lsu_Ni_BS"/>
</dbReference>
<dbReference type="InterPro" id="IPR001135">
    <property type="entry name" value="NADH_Q_OxRdtase_suD"/>
</dbReference>
<feature type="domain" description="NADH-quinone oxidoreductase subunit D" evidence="3">
    <location>
        <begin position="127"/>
        <end position="296"/>
    </location>
</feature>
<dbReference type="Gene3D" id="1.10.645.10">
    <property type="entry name" value="Cytochrome-c3 Hydrogenase, chain B"/>
    <property type="match status" value="1"/>
</dbReference>
<dbReference type="PANTHER" id="PTHR43485:SF1">
    <property type="entry name" value="FORMATE HYDROGENLYASE SUBUNIT 5-RELATED"/>
    <property type="match status" value="1"/>
</dbReference>
<feature type="binding site" evidence="2">
    <location>
        <position position="362"/>
    </location>
    <ligand>
        <name>Ni(2+)</name>
        <dbReference type="ChEBI" id="CHEBI:49786"/>
    </ligand>
</feature>
<evidence type="ECO:0000256" key="2">
    <source>
        <dbReference type="PIRSR" id="PIRSR601501-1"/>
    </source>
</evidence>
<organism evidence="4 5">
    <name type="scientific">Methanobacterium spitsbergense</name>
    <dbReference type="NCBI Taxonomy" id="2874285"/>
    <lineage>
        <taxon>Archaea</taxon>
        <taxon>Methanobacteriati</taxon>
        <taxon>Methanobacteriota</taxon>
        <taxon>Methanomada group</taxon>
        <taxon>Methanobacteria</taxon>
        <taxon>Methanobacteriales</taxon>
        <taxon>Methanobacteriaceae</taxon>
        <taxon>Methanobacterium</taxon>
    </lineage>
</organism>
<dbReference type="SUPFAM" id="SSF56762">
    <property type="entry name" value="HydB/Nqo4-like"/>
    <property type="match status" value="1"/>
</dbReference>
<reference evidence="5" key="1">
    <citation type="journal article" date="2022" name="Microbiol. Resour. Announc.">
        <title>Draft Genome Sequence of a Methanogenic Archaeon from West Spitsbergen Permafrost.</title>
        <authorList>
            <person name="Trubitsyn V."/>
            <person name="Rivkina E."/>
            <person name="Shcherbakova V."/>
        </authorList>
    </citation>
    <scope>NUCLEOTIDE SEQUENCE [LARGE SCALE GENOMIC DNA]</scope>
    <source>
        <strain evidence="5">VT</strain>
    </source>
</reference>
<dbReference type="Pfam" id="PF00374">
    <property type="entry name" value="NiFeSe_Hases"/>
    <property type="match status" value="1"/>
</dbReference>
<evidence type="ECO:0000313" key="5">
    <source>
        <dbReference type="Proteomes" id="UP000825933"/>
    </source>
</evidence>
<comment type="caution">
    <text evidence="4">The sequence shown here is derived from an EMBL/GenBank/DDBJ whole genome shotgun (WGS) entry which is preliminary data.</text>
</comment>
<feature type="binding site" evidence="2">
    <location>
        <position position="54"/>
    </location>
    <ligand>
        <name>Mg(2+)</name>
        <dbReference type="ChEBI" id="CHEBI:18420"/>
    </ligand>
</feature>
<evidence type="ECO:0000256" key="1">
    <source>
        <dbReference type="ARBA" id="ARBA00023002"/>
    </source>
</evidence>
<dbReference type="GO" id="GO:0048038">
    <property type="term" value="F:quinone binding"/>
    <property type="evidence" value="ECO:0007669"/>
    <property type="project" value="InterPro"/>
</dbReference>
<accession>A0A8T5V3M9</accession>
<keyword evidence="5" id="KW-1185">Reference proteome</keyword>
<evidence type="ECO:0000259" key="3">
    <source>
        <dbReference type="Pfam" id="PF00346"/>
    </source>
</evidence>
<feature type="binding site" evidence="2">
    <location>
        <position position="329"/>
    </location>
    <ligand>
        <name>Mg(2+)</name>
        <dbReference type="ChEBI" id="CHEBI:18420"/>
    </ligand>
</feature>
<dbReference type="RefSeq" id="WP_223792022.1">
    <property type="nucleotide sequence ID" value="NZ_JAIOUQ010000013.1"/>
</dbReference>
<dbReference type="InterPro" id="IPR052197">
    <property type="entry name" value="ComplexI_49kDa-like"/>
</dbReference>
<feature type="binding site" evidence="2">
    <location>
        <position position="365"/>
    </location>
    <ligand>
        <name>Fe cation</name>
        <dbReference type="ChEBI" id="CHEBI:24875"/>
    </ligand>
</feature>
<dbReference type="GO" id="GO:0008901">
    <property type="term" value="F:ferredoxin hydrogenase activity"/>
    <property type="evidence" value="ECO:0007669"/>
    <property type="project" value="InterPro"/>
</dbReference>
<feature type="binding site" evidence="2">
    <location>
        <position position="76"/>
    </location>
    <ligand>
        <name>Fe cation</name>
        <dbReference type="ChEBI" id="CHEBI:24875"/>
    </ligand>
</feature>
<dbReference type="PROSITE" id="PS00507">
    <property type="entry name" value="NI_HGENASE_L_1"/>
    <property type="match status" value="1"/>
</dbReference>
<dbReference type="EMBL" id="JAIOUQ010000013">
    <property type="protein sequence ID" value="MBZ2166471.1"/>
    <property type="molecule type" value="Genomic_DNA"/>
</dbReference>
<name>A0A8T5V3M9_9EURY</name>
<dbReference type="Pfam" id="PF00346">
    <property type="entry name" value="Complex1_49kDa"/>
    <property type="match status" value="1"/>
</dbReference>
<feature type="binding site" evidence="2">
    <location>
        <position position="76"/>
    </location>
    <ligand>
        <name>Ni(2+)</name>
        <dbReference type="ChEBI" id="CHEBI:49786"/>
    </ligand>
</feature>
<dbReference type="GO" id="GO:0016651">
    <property type="term" value="F:oxidoreductase activity, acting on NAD(P)H"/>
    <property type="evidence" value="ECO:0007669"/>
    <property type="project" value="InterPro"/>
</dbReference>
<dbReference type="GO" id="GO:0051287">
    <property type="term" value="F:NAD binding"/>
    <property type="evidence" value="ECO:0007669"/>
    <property type="project" value="InterPro"/>
</dbReference>
<protein>
    <submittedName>
        <fullName evidence="4">Nickel-dependent hydrogenase large subunit</fullName>
    </submittedName>
</protein>
<dbReference type="Proteomes" id="UP000825933">
    <property type="component" value="Unassembled WGS sequence"/>
</dbReference>
<gene>
    <name evidence="4" type="ORF">K8N75_10525</name>
</gene>
<dbReference type="InterPro" id="IPR029014">
    <property type="entry name" value="NiFe-Hase_large"/>
</dbReference>
<evidence type="ECO:0000313" key="4">
    <source>
        <dbReference type="EMBL" id="MBZ2166471.1"/>
    </source>
</evidence>
<comment type="cofactor">
    <cofactor evidence="2">
        <name>Ni(2+)</name>
        <dbReference type="ChEBI" id="CHEBI:49786"/>
    </cofactor>
</comment>
<proteinExistence type="predicted"/>
<feature type="binding site" evidence="2">
    <location>
        <position position="73"/>
    </location>
    <ligand>
        <name>Ni(2+)</name>
        <dbReference type="ChEBI" id="CHEBI:49786"/>
    </ligand>
</feature>
<dbReference type="GO" id="GO:0016151">
    <property type="term" value="F:nickel cation binding"/>
    <property type="evidence" value="ECO:0007669"/>
    <property type="project" value="InterPro"/>
</dbReference>
<dbReference type="PANTHER" id="PTHR43485">
    <property type="entry name" value="HYDROGENASE-4 COMPONENT G"/>
    <property type="match status" value="1"/>
</dbReference>
<comment type="cofactor">
    <cofactor evidence="2">
        <name>Fe cation</name>
        <dbReference type="ChEBI" id="CHEBI:24875"/>
    </cofactor>
</comment>
<keyword evidence="2" id="KW-0533">Nickel</keyword>
<keyword evidence="2" id="KW-0479">Metal-binding</keyword>
<keyword evidence="2" id="KW-0460">Magnesium</keyword>
<keyword evidence="2" id="KW-0408">Iron</keyword>
<keyword evidence="1" id="KW-0560">Oxidoreductase</keyword>
<sequence>MEEKKPKKTVIETEITMGPVHSAAIEPYRVRLFVEDEIVKDAEITIGINHRGIERIMEGLPVEKANSLTEKICGICSNVHIWNSVLVAEKALEIDVPERASNIRIIMAELERLHSHMLYLAHGCEVLGHETFAMRMFYIRETVMELLRMIGGNRVQYGVSIIGGIRPRCNLDEMRVQNIKEGMDSVETQITEFADRFVSDPMIMSRITNVGVLPQKNAIKLGTSGPTLRATGIAKDLRQDMKEYESYEFDIITQDDGDVKSNLLVRVFEILEAVKIIRQAITQLPEGKITNRNWEMYDTPITKSYVEAPRGTLYHSYAIEDGRVRHSIVRTPSIANIGAMQYACVGHHITDAQLSIVQCDPCFTCTDRAIQIIPIKKNIG</sequence>
<dbReference type="InterPro" id="IPR001501">
    <property type="entry name" value="Ni-dep_hyd_lsu"/>
</dbReference>
<dbReference type="AlphaFoldDB" id="A0A8T5V3M9"/>